<organism evidence="2 3">
    <name type="scientific">Bacillus bruguierae</name>
    <dbReference type="NCBI Taxonomy" id="3127667"/>
    <lineage>
        <taxon>Bacteria</taxon>
        <taxon>Bacillati</taxon>
        <taxon>Bacillota</taxon>
        <taxon>Bacilli</taxon>
        <taxon>Bacillales</taxon>
        <taxon>Bacillaceae</taxon>
        <taxon>Bacillus</taxon>
    </lineage>
</organism>
<evidence type="ECO:0000313" key="2">
    <source>
        <dbReference type="EMBL" id="MEI4802567.1"/>
    </source>
</evidence>
<keyword evidence="1" id="KW-0472">Membrane</keyword>
<reference evidence="2 3" key="1">
    <citation type="submission" date="2024-01" db="EMBL/GenBank/DDBJ databases">
        <title>Seven novel Bacillus-like species.</title>
        <authorList>
            <person name="Liu G."/>
        </authorList>
    </citation>
    <scope>NUCLEOTIDE SEQUENCE [LARGE SCALE GENOMIC DNA]</scope>
    <source>
        <strain evidence="2 3">FJAT-51639</strain>
    </source>
</reference>
<keyword evidence="1" id="KW-0812">Transmembrane</keyword>
<evidence type="ECO:0000313" key="3">
    <source>
        <dbReference type="Proteomes" id="UP001372526"/>
    </source>
</evidence>
<keyword evidence="1" id="KW-1133">Transmembrane helix</keyword>
<keyword evidence="3" id="KW-1185">Reference proteome</keyword>
<sequence>MEFILYFVFYFGLPFLIIGTALFLFIMAALPKIRNKNLSFVMIGLGVNLFTVAQN</sequence>
<name>A0ABU8FIQ8_9BACI</name>
<gene>
    <name evidence="2" type="ORF">WAZ07_14815</name>
</gene>
<accession>A0ABU8FIQ8</accession>
<evidence type="ECO:0000256" key="1">
    <source>
        <dbReference type="SAM" id="Phobius"/>
    </source>
</evidence>
<comment type="caution">
    <text evidence="2">The sequence shown here is derived from an EMBL/GenBank/DDBJ whole genome shotgun (WGS) entry which is preliminary data.</text>
</comment>
<dbReference type="RefSeq" id="WP_336473087.1">
    <property type="nucleotide sequence ID" value="NZ_JBAWSX010000008.1"/>
</dbReference>
<dbReference type="Proteomes" id="UP001372526">
    <property type="component" value="Unassembled WGS sequence"/>
</dbReference>
<proteinExistence type="predicted"/>
<feature type="transmembrane region" description="Helical" evidence="1">
    <location>
        <begin position="6"/>
        <end position="30"/>
    </location>
</feature>
<dbReference type="EMBL" id="JBAWSX010000008">
    <property type="protein sequence ID" value="MEI4802567.1"/>
    <property type="molecule type" value="Genomic_DNA"/>
</dbReference>
<protein>
    <submittedName>
        <fullName evidence="2">Uncharacterized protein</fullName>
    </submittedName>
</protein>